<dbReference type="InterPro" id="IPR036388">
    <property type="entry name" value="WH-like_DNA-bd_sf"/>
</dbReference>
<dbReference type="Proteomes" id="UP000319383">
    <property type="component" value="Chromosome"/>
</dbReference>
<dbReference type="NCBIfam" id="TIGR02937">
    <property type="entry name" value="sigma70-ECF"/>
    <property type="match status" value="1"/>
</dbReference>
<dbReference type="GO" id="GO:0006352">
    <property type="term" value="P:DNA-templated transcription initiation"/>
    <property type="evidence" value="ECO:0007669"/>
    <property type="project" value="InterPro"/>
</dbReference>
<dbReference type="InterPro" id="IPR013324">
    <property type="entry name" value="RNA_pol_sigma_r3/r4-like"/>
</dbReference>
<evidence type="ECO:0000256" key="4">
    <source>
        <dbReference type="ARBA" id="ARBA00023163"/>
    </source>
</evidence>
<keyword evidence="2" id="KW-0805">Transcription regulation</keyword>
<keyword evidence="9" id="KW-1185">Reference proteome</keyword>
<dbReference type="InterPro" id="IPR013249">
    <property type="entry name" value="RNA_pol_sigma70_r4_t2"/>
</dbReference>
<dbReference type="AlphaFoldDB" id="A0A517ZK40"/>
<evidence type="ECO:0000259" key="7">
    <source>
        <dbReference type="Pfam" id="PF08281"/>
    </source>
</evidence>
<dbReference type="InterPro" id="IPR039425">
    <property type="entry name" value="RNA_pol_sigma-70-like"/>
</dbReference>
<keyword evidence="3" id="KW-0731">Sigma factor</keyword>
<dbReference type="GO" id="GO:0003677">
    <property type="term" value="F:DNA binding"/>
    <property type="evidence" value="ECO:0007669"/>
    <property type="project" value="InterPro"/>
</dbReference>
<dbReference type="SUPFAM" id="SSF88946">
    <property type="entry name" value="Sigma2 domain of RNA polymerase sigma factors"/>
    <property type="match status" value="1"/>
</dbReference>
<dbReference type="OrthoDB" id="265297at2"/>
<comment type="similarity">
    <text evidence="1">Belongs to the sigma-70 factor family. ECF subfamily.</text>
</comment>
<dbReference type="KEGG" id="sdyn:Mal52_12740"/>
<reference evidence="8 9" key="1">
    <citation type="submission" date="2019-02" db="EMBL/GenBank/DDBJ databases">
        <title>Deep-cultivation of Planctomycetes and their phenomic and genomic characterization uncovers novel biology.</title>
        <authorList>
            <person name="Wiegand S."/>
            <person name="Jogler M."/>
            <person name="Boedeker C."/>
            <person name="Pinto D."/>
            <person name="Vollmers J."/>
            <person name="Rivas-Marin E."/>
            <person name="Kohn T."/>
            <person name="Peeters S.H."/>
            <person name="Heuer A."/>
            <person name="Rast P."/>
            <person name="Oberbeckmann S."/>
            <person name="Bunk B."/>
            <person name="Jeske O."/>
            <person name="Meyerdierks A."/>
            <person name="Storesund J.E."/>
            <person name="Kallscheuer N."/>
            <person name="Luecker S."/>
            <person name="Lage O.M."/>
            <person name="Pohl T."/>
            <person name="Merkel B.J."/>
            <person name="Hornburger P."/>
            <person name="Mueller R.-W."/>
            <person name="Bruemmer F."/>
            <person name="Labrenz M."/>
            <person name="Spormann A.M."/>
            <person name="Op den Camp H."/>
            <person name="Overmann J."/>
            <person name="Amann R."/>
            <person name="Jetten M.S.M."/>
            <person name="Mascher T."/>
            <person name="Medema M.H."/>
            <person name="Devos D.P."/>
            <person name="Kaster A.-K."/>
            <person name="Ovreas L."/>
            <person name="Rohde M."/>
            <person name="Galperin M.Y."/>
            <person name="Jogler C."/>
        </authorList>
    </citation>
    <scope>NUCLEOTIDE SEQUENCE [LARGE SCALE GENOMIC DNA]</scope>
    <source>
        <strain evidence="8 9">Mal52</strain>
    </source>
</reference>
<dbReference type="PANTHER" id="PTHR43133:SF51">
    <property type="entry name" value="RNA POLYMERASE SIGMA FACTOR"/>
    <property type="match status" value="1"/>
</dbReference>
<evidence type="ECO:0000256" key="1">
    <source>
        <dbReference type="ARBA" id="ARBA00010641"/>
    </source>
</evidence>
<dbReference type="NCBIfam" id="TIGR02984">
    <property type="entry name" value="Sig-70_plancto1"/>
    <property type="match status" value="1"/>
</dbReference>
<proteinExistence type="inferred from homology"/>
<gene>
    <name evidence="8" type="primary">ylaC_1</name>
    <name evidence="8" type="ORF">Mal52_12740</name>
</gene>
<evidence type="ECO:0000313" key="9">
    <source>
        <dbReference type="Proteomes" id="UP000319383"/>
    </source>
</evidence>
<evidence type="ECO:0000259" key="6">
    <source>
        <dbReference type="Pfam" id="PF04542"/>
    </source>
</evidence>
<dbReference type="Gene3D" id="1.10.10.10">
    <property type="entry name" value="Winged helix-like DNA-binding domain superfamily/Winged helix DNA-binding domain"/>
    <property type="match status" value="1"/>
</dbReference>
<name>A0A517ZK40_9PLAN</name>
<dbReference type="Pfam" id="PF08281">
    <property type="entry name" value="Sigma70_r4_2"/>
    <property type="match status" value="1"/>
</dbReference>
<dbReference type="GO" id="GO:0016987">
    <property type="term" value="F:sigma factor activity"/>
    <property type="evidence" value="ECO:0007669"/>
    <property type="project" value="UniProtKB-KW"/>
</dbReference>
<evidence type="ECO:0000256" key="3">
    <source>
        <dbReference type="ARBA" id="ARBA00023082"/>
    </source>
</evidence>
<dbReference type="PANTHER" id="PTHR43133">
    <property type="entry name" value="RNA POLYMERASE ECF-TYPE SIGMA FACTO"/>
    <property type="match status" value="1"/>
</dbReference>
<dbReference type="SUPFAM" id="SSF88659">
    <property type="entry name" value="Sigma3 and sigma4 domains of RNA polymerase sigma factors"/>
    <property type="match status" value="1"/>
</dbReference>
<dbReference type="InterPro" id="IPR007627">
    <property type="entry name" value="RNA_pol_sigma70_r2"/>
</dbReference>
<accession>A0A517ZK40</accession>
<protein>
    <submittedName>
        <fullName evidence="8">RNA polymerase sigma factor YlaC</fullName>
    </submittedName>
</protein>
<dbReference type="Pfam" id="PF04542">
    <property type="entry name" value="Sigma70_r2"/>
    <property type="match status" value="1"/>
</dbReference>
<feature type="domain" description="RNA polymerase sigma-70 region 2" evidence="6">
    <location>
        <begin position="47"/>
        <end position="99"/>
    </location>
</feature>
<dbReference type="InterPro" id="IPR014326">
    <property type="entry name" value="RNA_pol_sigma-70_Plancto"/>
</dbReference>
<evidence type="ECO:0000256" key="2">
    <source>
        <dbReference type="ARBA" id="ARBA00023015"/>
    </source>
</evidence>
<dbReference type="EMBL" id="CP036276">
    <property type="protein sequence ID" value="QDU42806.1"/>
    <property type="molecule type" value="Genomic_DNA"/>
</dbReference>
<feature type="domain" description="RNA polymerase sigma factor 70 region 4 type 2" evidence="7">
    <location>
        <begin position="146"/>
        <end position="197"/>
    </location>
</feature>
<dbReference type="RefSeq" id="WP_145374812.1">
    <property type="nucleotide sequence ID" value="NZ_CP036270.1"/>
</dbReference>
<dbReference type="Gene3D" id="1.10.1740.10">
    <property type="match status" value="1"/>
</dbReference>
<sequence>MDKDNNSQLVELLNRARGGDEAARDELFDKCRNYLAIVARVQVESWLRVKVDASDLVQQTMLDAYRGFGDFRGNSEGEWLTWLKQILKHNATDFVRRYRGTEKRQQRREVPMQVGPTNLSEGFTREPSSGGESPSELVMQREREIQLADCITKLAPDHQEVIILRSLQRLPFDEVAERMDRTRPAVQMLWARAVSKLKDLYGEF</sequence>
<organism evidence="8 9">
    <name type="scientific">Symmachiella dynata</name>
    <dbReference type="NCBI Taxonomy" id="2527995"/>
    <lineage>
        <taxon>Bacteria</taxon>
        <taxon>Pseudomonadati</taxon>
        <taxon>Planctomycetota</taxon>
        <taxon>Planctomycetia</taxon>
        <taxon>Planctomycetales</taxon>
        <taxon>Planctomycetaceae</taxon>
        <taxon>Symmachiella</taxon>
    </lineage>
</organism>
<feature type="region of interest" description="Disordered" evidence="5">
    <location>
        <begin position="102"/>
        <end position="134"/>
    </location>
</feature>
<keyword evidence="4" id="KW-0804">Transcription</keyword>
<evidence type="ECO:0000256" key="5">
    <source>
        <dbReference type="SAM" id="MobiDB-lite"/>
    </source>
</evidence>
<dbReference type="InterPro" id="IPR013325">
    <property type="entry name" value="RNA_pol_sigma_r2"/>
</dbReference>
<dbReference type="InterPro" id="IPR014284">
    <property type="entry name" value="RNA_pol_sigma-70_dom"/>
</dbReference>
<evidence type="ECO:0000313" key="8">
    <source>
        <dbReference type="EMBL" id="QDU42806.1"/>
    </source>
</evidence>